<organism evidence="1 2">
    <name type="scientific">Anthostomella pinea</name>
    <dbReference type="NCBI Taxonomy" id="933095"/>
    <lineage>
        <taxon>Eukaryota</taxon>
        <taxon>Fungi</taxon>
        <taxon>Dikarya</taxon>
        <taxon>Ascomycota</taxon>
        <taxon>Pezizomycotina</taxon>
        <taxon>Sordariomycetes</taxon>
        <taxon>Xylariomycetidae</taxon>
        <taxon>Xylariales</taxon>
        <taxon>Xylariaceae</taxon>
        <taxon>Anthostomella</taxon>
    </lineage>
</organism>
<dbReference type="AlphaFoldDB" id="A0AAI8VPP9"/>
<name>A0AAI8VPP9_9PEZI</name>
<accession>A0AAI8VPP9</accession>
<gene>
    <name evidence="1" type="ORF">KHLLAP_LOCUS8896</name>
</gene>
<dbReference type="EMBL" id="CAUWAG010000011">
    <property type="protein sequence ID" value="CAJ2508428.1"/>
    <property type="molecule type" value="Genomic_DNA"/>
</dbReference>
<keyword evidence="2" id="KW-1185">Reference proteome</keyword>
<evidence type="ECO:0000313" key="1">
    <source>
        <dbReference type="EMBL" id="CAJ2508428.1"/>
    </source>
</evidence>
<protein>
    <submittedName>
        <fullName evidence="1">Uu.00g134540.m01.CDS01</fullName>
    </submittedName>
</protein>
<comment type="caution">
    <text evidence="1">The sequence shown here is derived from an EMBL/GenBank/DDBJ whole genome shotgun (WGS) entry which is preliminary data.</text>
</comment>
<proteinExistence type="predicted"/>
<evidence type="ECO:0000313" key="2">
    <source>
        <dbReference type="Proteomes" id="UP001295740"/>
    </source>
</evidence>
<sequence length="49" mass="5348">MWSRPAVGESLLAVMKGASGWGRSPAHLDALEVENDMPSFLHIKQGAIW</sequence>
<reference evidence="1" key="1">
    <citation type="submission" date="2023-10" db="EMBL/GenBank/DDBJ databases">
        <authorList>
            <person name="Hackl T."/>
        </authorList>
    </citation>
    <scope>NUCLEOTIDE SEQUENCE</scope>
</reference>
<dbReference type="Proteomes" id="UP001295740">
    <property type="component" value="Unassembled WGS sequence"/>
</dbReference>